<comment type="caution">
    <text evidence="2">The sequence shown here is derived from an EMBL/GenBank/DDBJ whole genome shotgun (WGS) entry which is preliminary data.</text>
</comment>
<dbReference type="InterPro" id="IPR058548">
    <property type="entry name" value="MlaB-like_STAS"/>
</dbReference>
<dbReference type="InterPro" id="IPR002645">
    <property type="entry name" value="STAS_dom"/>
</dbReference>
<dbReference type="Pfam" id="PF13466">
    <property type="entry name" value="STAS_2"/>
    <property type="match status" value="1"/>
</dbReference>
<name>A0A4V3UTJ5_9GAMM</name>
<dbReference type="AlphaFoldDB" id="A0A4V3UTJ5"/>
<evidence type="ECO:0000313" key="2">
    <source>
        <dbReference type="EMBL" id="THD10851.1"/>
    </source>
</evidence>
<protein>
    <recommendedName>
        <fullName evidence="1">STAS domain-containing protein</fullName>
    </recommendedName>
</protein>
<accession>A0A4V3UTJ5</accession>
<dbReference type="Gene3D" id="3.30.750.24">
    <property type="entry name" value="STAS domain"/>
    <property type="match status" value="1"/>
</dbReference>
<reference evidence="2 3" key="1">
    <citation type="submission" date="2017-02" db="EMBL/GenBank/DDBJ databases">
        <title>Whole genome sequencing of Metallibacterium scheffleri DSM 24874 (T).</title>
        <authorList>
            <person name="Kumar S."/>
            <person name="Patil P."/>
            <person name="Patil P.B."/>
        </authorList>
    </citation>
    <scope>NUCLEOTIDE SEQUENCE [LARGE SCALE GENOMIC DNA]</scope>
    <source>
        <strain evidence="2 3">DSM 24874</strain>
    </source>
</reference>
<dbReference type="PROSITE" id="PS50801">
    <property type="entry name" value="STAS"/>
    <property type="match status" value="1"/>
</dbReference>
<dbReference type="Proteomes" id="UP000307749">
    <property type="component" value="Unassembled WGS sequence"/>
</dbReference>
<organism evidence="2 3">
    <name type="scientific">Metallibacterium scheffleri</name>
    <dbReference type="NCBI Taxonomy" id="993689"/>
    <lineage>
        <taxon>Bacteria</taxon>
        <taxon>Pseudomonadati</taxon>
        <taxon>Pseudomonadota</taxon>
        <taxon>Gammaproteobacteria</taxon>
        <taxon>Lysobacterales</taxon>
        <taxon>Rhodanobacteraceae</taxon>
        <taxon>Metallibacterium</taxon>
    </lineage>
</organism>
<gene>
    <name evidence="2" type="ORF">B1806_06355</name>
</gene>
<dbReference type="STRING" id="993689.GCA_002077135_00400"/>
<feature type="domain" description="STAS" evidence="1">
    <location>
        <begin position="15"/>
        <end position="104"/>
    </location>
</feature>
<sequence>MSVAGLEVSVDGDALRLSGRLDFANAAAAYRAISTRLVAGIVRIDLSALGQADSATLACLLAWRAQSERAGRMLVLSALPESLHALAQVSGVDGLLQEVTPAAA</sequence>
<dbReference type="EMBL" id="MWQO01000020">
    <property type="protein sequence ID" value="THD10851.1"/>
    <property type="molecule type" value="Genomic_DNA"/>
</dbReference>
<proteinExistence type="predicted"/>
<dbReference type="InterPro" id="IPR036513">
    <property type="entry name" value="STAS_dom_sf"/>
</dbReference>
<evidence type="ECO:0000259" key="1">
    <source>
        <dbReference type="PROSITE" id="PS50801"/>
    </source>
</evidence>
<dbReference type="RefSeq" id="WP_081125848.1">
    <property type="nucleotide sequence ID" value="NZ_LDOS01000001.1"/>
</dbReference>
<keyword evidence="3" id="KW-1185">Reference proteome</keyword>
<dbReference type="SUPFAM" id="SSF52091">
    <property type="entry name" value="SpoIIaa-like"/>
    <property type="match status" value="1"/>
</dbReference>
<evidence type="ECO:0000313" key="3">
    <source>
        <dbReference type="Proteomes" id="UP000307749"/>
    </source>
</evidence>